<keyword evidence="2" id="KW-1185">Reference proteome</keyword>
<dbReference type="InterPro" id="IPR041881">
    <property type="entry name" value="PqqD_sf"/>
</dbReference>
<evidence type="ECO:0000313" key="1">
    <source>
        <dbReference type="EMBL" id="GGJ61473.1"/>
    </source>
</evidence>
<dbReference type="Proteomes" id="UP000635726">
    <property type="component" value="Unassembled WGS sequence"/>
</dbReference>
<reference evidence="1" key="1">
    <citation type="journal article" date="2014" name="Int. J. Syst. Evol. Microbiol.">
        <title>Complete genome sequence of Corynebacterium casei LMG S-19264T (=DSM 44701T), isolated from a smear-ripened cheese.</title>
        <authorList>
            <consortium name="US DOE Joint Genome Institute (JGI-PGF)"/>
            <person name="Walter F."/>
            <person name="Albersmeier A."/>
            <person name="Kalinowski J."/>
            <person name="Ruckert C."/>
        </authorList>
    </citation>
    <scope>NUCLEOTIDE SEQUENCE</scope>
    <source>
        <strain evidence="1">JCM 14371</strain>
    </source>
</reference>
<accession>A0A917UIZ0</accession>
<protein>
    <recommendedName>
        <fullName evidence="3">PqqD family protein</fullName>
    </recommendedName>
</protein>
<dbReference type="Gene3D" id="1.10.10.1150">
    <property type="entry name" value="Coenzyme PQQ synthesis protein D (PqqD)"/>
    <property type="match status" value="1"/>
</dbReference>
<gene>
    <name evidence="1" type="ORF">GCM10008939_01510</name>
</gene>
<dbReference type="AlphaFoldDB" id="A0A917UIZ0"/>
<dbReference type="Pfam" id="PF05402">
    <property type="entry name" value="PqqD"/>
    <property type="match status" value="1"/>
</dbReference>
<dbReference type="RefSeq" id="WP_188960328.1">
    <property type="nucleotide sequence ID" value="NZ_BMOE01000001.1"/>
</dbReference>
<dbReference type="EMBL" id="BMOE01000001">
    <property type="protein sequence ID" value="GGJ61473.1"/>
    <property type="molecule type" value="Genomic_DNA"/>
</dbReference>
<reference evidence="1" key="2">
    <citation type="submission" date="2020-09" db="EMBL/GenBank/DDBJ databases">
        <authorList>
            <person name="Sun Q."/>
            <person name="Ohkuma M."/>
        </authorList>
    </citation>
    <scope>NUCLEOTIDE SEQUENCE</scope>
    <source>
        <strain evidence="1">JCM 14371</strain>
    </source>
</reference>
<name>A0A917UIZ0_9DEIO</name>
<proteinExistence type="predicted"/>
<evidence type="ECO:0008006" key="3">
    <source>
        <dbReference type="Google" id="ProtNLM"/>
    </source>
</evidence>
<evidence type="ECO:0000313" key="2">
    <source>
        <dbReference type="Proteomes" id="UP000635726"/>
    </source>
</evidence>
<sequence>MTDPSTHPHWHADPDVLVTDLGDELVLLHSRTSQMYSLNAVARTAWQALPATTPTLLAAVLATYDVPAGQARTDLDALLTDLVRLDMLRQA</sequence>
<dbReference type="InterPro" id="IPR008792">
    <property type="entry name" value="PQQD"/>
</dbReference>
<comment type="caution">
    <text evidence="1">The sequence shown here is derived from an EMBL/GenBank/DDBJ whole genome shotgun (WGS) entry which is preliminary data.</text>
</comment>
<organism evidence="1 2">
    <name type="scientific">Deinococcus aquiradiocola</name>
    <dbReference type="NCBI Taxonomy" id="393059"/>
    <lineage>
        <taxon>Bacteria</taxon>
        <taxon>Thermotogati</taxon>
        <taxon>Deinococcota</taxon>
        <taxon>Deinococci</taxon>
        <taxon>Deinococcales</taxon>
        <taxon>Deinococcaceae</taxon>
        <taxon>Deinococcus</taxon>
    </lineage>
</organism>